<feature type="binding site" evidence="7">
    <location>
        <position position="42"/>
    </location>
    <ligand>
        <name>AMP</name>
        <dbReference type="ChEBI" id="CHEBI:456215"/>
    </ligand>
</feature>
<evidence type="ECO:0000256" key="6">
    <source>
        <dbReference type="ARBA" id="ARBA00023134"/>
    </source>
</evidence>
<keyword evidence="3 7" id="KW-0547">Nucleotide-binding</keyword>
<dbReference type="EMBL" id="JH431789">
    <property type="status" value="NOT_ANNOTATED_CDS"/>
    <property type="molecule type" value="Genomic_DNA"/>
</dbReference>
<feature type="binding site" evidence="7">
    <location>
        <position position="200"/>
    </location>
    <ligand>
        <name>GTP</name>
        <dbReference type="ChEBI" id="CHEBI:37565"/>
    </ligand>
</feature>
<dbReference type="InterPro" id="IPR007862">
    <property type="entry name" value="Adenylate_kinase_lid-dom"/>
</dbReference>
<keyword evidence="2 7" id="KW-0808">Transferase</keyword>
<sequence>MNNFKVFRLVIIGAPGSGKGTISERIVRDFGFKHVSSGDLLRKQVANKTAQGQEAKCFMDRGQLVPDKLAVKLVTEELRKITPAPWLLDGFPRTYAQAESLQRKEPVDLALNLNVPFDVIIERIRGRWTHLPSGRIYHTVFNPPKQHGVDDVTGEPLEQREDDCIEVVSQRLKTFKSTFSQVIDYYRQLQLLKEFNGRETNEIWPKVHKFLCQFIEPKSGP</sequence>
<feature type="domain" description="Adenylate kinase active site lid" evidence="8">
    <location>
        <begin position="127"/>
        <end position="162"/>
    </location>
</feature>
<dbReference type="InterPro" id="IPR027417">
    <property type="entry name" value="P-loop_NTPase"/>
</dbReference>
<dbReference type="EC" id="2.7.4.10" evidence="7"/>
<keyword evidence="4 7" id="KW-0418">Kinase</keyword>
<feature type="region of interest" description="NMPbind" evidence="7">
    <location>
        <begin position="36"/>
        <end position="65"/>
    </location>
</feature>
<reference evidence="9" key="2">
    <citation type="submission" date="2015-02" db="UniProtKB">
        <authorList>
            <consortium name="EnsemblMetazoa"/>
        </authorList>
    </citation>
    <scope>IDENTIFICATION</scope>
</reference>
<feature type="binding site" evidence="7">
    <location>
        <begin position="90"/>
        <end position="93"/>
    </location>
    <ligand>
        <name>AMP</name>
        <dbReference type="ChEBI" id="CHEBI:456215"/>
    </ligand>
</feature>
<protein>
    <recommendedName>
        <fullName evidence="7">GTP:AMP phosphotransferase, mitochondrial</fullName>
        <ecNumber evidence="7">2.7.4.10</ecNumber>
    </recommendedName>
    <alternativeName>
        <fullName evidence="7">Adenylate kinase 3</fullName>
        <shortName evidence="7">AK 3</shortName>
    </alternativeName>
</protein>
<dbReference type="GO" id="GO:0046899">
    <property type="term" value="F:nucleoside triphosphate adenylate kinase activity"/>
    <property type="evidence" value="ECO:0007669"/>
    <property type="project" value="UniProtKB-UniRule"/>
</dbReference>
<dbReference type="Pfam" id="PF05191">
    <property type="entry name" value="ADK_lid"/>
    <property type="match status" value="1"/>
</dbReference>
<dbReference type="Gene3D" id="3.40.50.300">
    <property type="entry name" value="P-loop containing nucleotide triphosphate hydrolases"/>
    <property type="match status" value="1"/>
</dbReference>
<reference evidence="10" key="1">
    <citation type="submission" date="2011-05" db="EMBL/GenBank/DDBJ databases">
        <authorList>
            <person name="Richards S.R."/>
            <person name="Qu J."/>
            <person name="Jiang H."/>
            <person name="Jhangiani S.N."/>
            <person name="Agravi P."/>
            <person name="Goodspeed R."/>
            <person name="Gross S."/>
            <person name="Mandapat C."/>
            <person name="Jackson L."/>
            <person name="Mathew T."/>
            <person name="Pu L."/>
            <person name="Thornton R."/>
            <person name="Saada N."/>
            <person name="Wilczek-Boney K.B."/>
            <person name="Lee S."/>
            <person name="Kovar C."/>
            <person name="Wu Y."/>
            <person name="Scherer S.E."/>
            <person name="Worley K.C."/>
            <person name="Muzny D.M."/>
            <person name="Gibbs R."/>
        </authorList>
    </citation>
    <scope>NUCLEOTIDE SEQUENCE</scope>
    <source>
        <strain evidence="10">Brora</strain>
    </source>
</reference>
<organism evidence="9 10">
    <name type="scientific">Strigamia maritima</name>
    <name type="common">European centipede</name>
    <name type="synonym">Geophilus maritimus</name>
    <dbReference type="NCBI Taxonomy" id="126957"/>
    <lineage>
        <taxon>Eukaryota</taxon>
        <taxon>Metazoa</taxon>
        <taxon>Ecdysozoa</taxon>
        <taxon>Arthropoda</taxon>
        <taxon>Myriapoda</taxon>
        <taxon>Chilopoda</taxon>
        <taxon>Pleurostigmophora</taxon>
        <taxon>Geophilomorpha</taxon>
        <taxon>Linotaeniidae</taxon>
        <taxon>Strigamia</taxon>
    </lineage>
</organism>
<accession>T1J1K4</accession>
<evidence type="ECO:0000313" key="9">
    <source>
        <dbReference type="EnsemblMetazoa" id="SMAR007423-PA"/>
    </source>
</evidence>
<dbReference type="SUPFAM" id="SSF57774">
    <property type="entry name" value="Microbial and mitochondrial ADK, insert 'zinc finger' domain"/>
    <property type="match status" value="1"/>
</dbReference>
<evidence type="ECO:0000256" key="1">
    <source>
        <dbReference type="ARBA" id="ARBA00004305"/>
    </source>
</evidence>
<dbReference type="GO" id="GO:0004017">
    <property type="term" value="F:AMP kinase activity"/>
    <property type="evidence" value="ECO:0007669"/>
    <property type="project" value="InterPro"/>
</dbReference>
<evidence type="ECO:0000256" key="7">
    <source>
        <dbReference type="HAMAP-Rule" id="MF_03169"/>
    </source>
</evidence>
<dbReference type="Proteomes" id="UP000014500">
    <property type="component" value="Unassembled WGS sequence"/>
</dbReference>
<dbReference type="SUPFAM" id="SSF52540">
    <property type="entry name" value="P-loop containing nucleoside triphosphate hydrolases"/>
    <property type="match status" value="1"/>
</dbReference>
<evidence type="ECO:0000256" key="2">
    <source>
        <dbReference type="ARBA" id="ARBA00022679"/>
    </source>
</evidence>
<dbReference type="GO" id="GO:0046039">
    <property type="term" value="P:GTP metabolic process"/>
    <property type="evidence" value="ECO:0007669"/>
    <property type="project" value="UniProtKB-UniRule"/>
</dbReference>
<keyword evidence="5 7" id="KW-0496">Mitochondrion</keyword>
<dbReference type="NCBIfam" id="TIGR01351">
    <property type="entry name" value="adk"/>
    <property type="match status" value="1"/>
</dbReference>
<dbReference type="GO" id="GO:0046041">
    <property type="term" value="P:ITP metabolic process"/>
    <property type="evidence" value="ECO:0007669"/>
    <property type="project" value="UniProtKB-UniRule"/>
</dbReference>
<evidence type="ECO:0000259" key="8">
    <source>
        <dbReference type="Pfam" id="PF05191"/>
    </source>
</evidence>
<dbReference type="STRING" id="126957.T1J1K4"/>
<dbReference type="EnsemblMetazoa" id="SMAR007423-RA">
    <property type="protein sequence ID" value="SMAR007423-PA"/>
    <property type="gene ID" value="SMAR007423"/>
</dbReference>
<dbReference type="PRINTS" id="PR00094">
    <property type="entry name" value="ADENYLTKNASE"/>
</dbReference>
<comment type="subcellular location">
    <subcellularLocation>
        <location evidence="1 7">Mitochondrion matrix</location>
    </subcellularLocation>
</comment>
<feature type="binding site" evidence="7">
    <location>
        <position position="127"/>
    </location>
    <ligand>
        <name>GTP</name>
        <dbReference type="ChEBI" id="CHEBI:37565"/>
    </ligand>
</feature>
<proteinExistence type="inferred from homology"/>
<dbReference type="eggNOG" id="KOG3078">
    <property type="taxonomic scope" value="Eukaryota"/>
</dbReference>
<keyword evidence="10" id="KW-1185">Reference proteome</keyword>
<evidence type="ECO:0000313" key="10">
    <source>
        <dbReference type="Proteomes" id="UP000014500"/>
    </source>
</evidence>
<feature type="region of interest" description="LID" evidence="7">
    <location>
        <begin position="126"/>
        <end position="163"/>
    </location>
</feature>
<comment type="subunit">
    <text evidence="7">Monomer.</text>
</comment>
<dbReference type="FunFam" id="3.40.50.300:FF:000106">
    <property type="entry name" value="Adenylate kinase mitochondrial"/>
    <property type="match status" value="1"/>
</dbReference>
<dbReference type="GO" id="GO:0046033">
    <property type="term" value="P:AMP metabolic process"/>
    <property type="evidence" value="ECO:0007669"/>
    <property type="project" value="UniProtKB-UniRule"/>
</dbReference>
<dbReference type="HOGENOM" id="CLU_032354_1_1_1"/>
<feature type="binding site" evidence="7">
    <location>
        <begin position="16"/>
        <end position="21"/>
    </location>
    <ligand>
        <name>GTP</name>
        <dbReference type="ChEBI" id="CHEBI:37565"/>
    </ligand>
</feature>
<name>T1J1K4_STRMM</name>
<dbReference type="HAMAP" id="MF_03169">
    <property type="entry name" value="Adenylate_kinase_AK3"/>
    <property type="match status" value="1"/>
</dbReference>
<feature type="binding site" evidence="7">
    <location>
        <begin position="63"/>
        <end position="65"/>
    </location>
    <ligand>
        <name>AMP</name>
        <dbReference type="ChEBI" id="CHEBI:456215"/>
    </ligand>
</feature>
<feature type="binding site" evidence="7">
    <location>
        <position position="37"/>
    </location>
    <ligand>
        <name>AMP</name>
        <dbReference type="ChEBI" id="CHEBI:456215"/>
    </ligand>
</feature>
<dbReference type="InterPro" id="IPR036193">
    <property type="entry name" value="ADK_active_lid_dom_sf"/>
</dbReference>
<evidence type="ECO:0000256" key="3">
    <source>
        <dbReference type="ARBA" id="ARBA00022741"/>
    </source>
</evidence>
<dbReference type="AlphaFoldDB" id="T1J1K4"/>
<keyword evidence="6 7" id="KW-0342">GTP-binding</keyword>
<comment type="function">
    <text evidence="7">Involved in maintaining the homeostasis of cellular nucleotides by catalyzing the interconversion of nucleoside phosphates. Has GTP:AMP phosphotransferase and ITP:AMP phosphotransferase activities.</text>
</comment>
<evidence type="ECO:0000256" key="4">
    <source>
        <dbReference type="ARBA" id="ARBA00022777"/>
    </source>
</evidence>
<evidence type="ECO:0000256" key="5">
    <source>
        <dbReference type="ARBA" id="ARBA00023128"/>
    </source>
</evidence>
<dbReference type="PROSITE" id="PS00113">
    <property type="entry name" value="ADENYLATE_KINASE"/>
    <property type="match status" value="1"/>
</dbReference>
<dbReference type="GO" id="GO:0005759">
    <property type="term" value="C:mitochondrial matrix"/>
    <property type="evidence" value="ECO:0007669"/>
    <property type="project" value="UniProtKB-SubCell"/>
</dbReference>
<dbReference type="InterPro" id="IPR033690">
    <property type="entry name" value="Adenylat_kinase_CS"/>
</dbReference>
<feature type="binding site" evidence="7">
    <location>
        <position position="97"/>
    </location>
    <ligand>
        <name>AMP</name>
        <dbReference type="ChEBI" id="CHEBI:456215"/>
    </ligand>
</feature>
<comment type="catalytic activity">
    <reaction evidence="7">
        <text>a ribonucleoside 5'-triphosphate + AMP = a ribonucleoside 5'-diphosphate + ADP</text>
        <dbReference type="Rhea" id="RHEA:13749"/>
        <dbReference type="ChEBI" id="CHEBI:57930"/>
        <dbReference type="ChEBI" id="CHEBI:61557"/>
        <dbReference type="ChEBI" id="CHEBI:456215"/>
        <dbReference type="ChEBI" id="CHEBI:456216"/>
        <dbReference type="EC" id="2.7.4.10"/>
    </reaction>
</comment>
<dbReference type="GO" id="GO:0005525">
    <property type="term" value="F:GTP binding"/>
    <property type="evidence" value="ECO:0007669"/>
    <property type="project" value="UniProtKB-KW"/>
</dbReference>
<dbReference type="OMA" id="TIAHFST"/>
<dbReference type="InterPro" id="IPR000850">
    <property type="entry name" value="Adenylat/UMP-CMP_kin"/>
</dbReference>
<comment type="domain">
    <text evidence="7">Consists of three domains, a large central CORE domain and two small peripheral domains, NMPbind and LID, which undergo movements during catalysis. The LID domain closes over the site of phosphoryl transfer upon GTP binding. Assembling and dissambling the active center during each catalytic cycle provides an effective means to prevent GTP hydrolysis.</text>
</comment>
<dbReference type="GO" id="GO:0005524">
    <property type="term" value="F:ATP binding"/>
    <property type="evidence" value="ECO:0007669"/>
    <property type="project" value="InterPro"/>
</dbReference>
<feature type="binding site" evidence="7">
    <location>
        <position position="160"/>
    </location>
    <ligand>
        <name>AMP</name>
        <dbReference type="ChEBI" id="CHEBI:456215"/>
    </ligand>
</feature>
<dbReference type="GO" id="GO:0006172">
    <property type="term" value="P:ADP biosynthetic process"/>
    <property type="evidence" value="ECO:0007669"/>
    <property type="project" value="UniProtKB-UniRule"/>
</dbReference>
<dbReference type="InterPro" id="IPR006259">
    <property type="entry name" value="Adenyl_kin_sub"/>
</dbReference>
<dbReference type="PhylomeDB" id="T1J1K4"/>
<dbReference type="CDD" id="cd01428">
    <property type="entry name" value="ADK"/>
    <property type="match status" value="1"/>
</dbReference>
<comment type="similarity">
    <text evidence="7">Belongs to the adenylate kinase family. AK3 subfamily.</text>
</comment>
<feature type="binding site" evidence="7">
    <location>
        <position position="171"/>
    </location>
    <ligand>
        <name>AMP</name>
        <dbReference type="ChEBI" id="CHEBI:456215"/>
    </ligand>
</feature>
<dbReference type="Pfam" id="PF00406">
    <property type="entry name" value="ADK"/>
    <property type="match status" value="1"/>
</dbReference>
<dbReference type="PANTHER" id="PTHR23359">
    <property type="entry name" value="NUCLEOTIDE KINASE"/>
    <property type="match status" value="1"/>
</dbReference>
<dbReference type="HAMAP" id="MF_00235">
    <property type="entry name" value="Adenylate_kinase_Adk"/>
    <property type="match status" value="1"/>
</dbReference>
<dbReference type="InterPro" id="IPR028586">
    <property type="entry name" value="AK3/Ak4_mitochondrial"/>
</dbReference>
<feature type="binding site" evidence="7">
    <location>
        <begin position="136"/>
        <end position="137"/>
    </location>
    <ligand>
        <name>GTP</name>
        <dbReference type="ChEBI" id="CHEBI:37565"/>
    </ligand>
</feature>